<dbReference type="EMBL" id="KB468146">
    <property type="protein sequence ID" value="PCH43845.1"/>
    <property type="molecule type" value="Genomic_DNA"/>
</dbReference>
<dbReference type="GO" id="GO:0005869">
    <property type="term" value="C:dynactin complex"/>
    <property type="evidence" value="ECO:0007669"/>
    <property type="project" value="InterPro"/>
</dbReference>
<dbReference type="InterPro" id="IPR029058">
    <property type="entry name" value="AB_hydrolase_fold"/>
</dbReference>
<dbReference type="STRING" id="742152.A0A2H3JQR4"/>
<evidence type="ECO:0000313" key="5">
    <source>
        <dbReference type="EMBL" id="PCH43845.1"/>
    </source>
</evidence>
<evidence type="ECO:0008006" key="7">
    <source>
        <dbReference type="Google" id="ProtNLM"/>
    </source>
</evidence>
<sequence>MPLAPVDRNGTELYYEDSGPPPGSSTYCTIVLVHGALFHGAIFRRVLQYAAQYNLRLVALNMRDSPGSTPLPAKDVAALRAPDRDTQAAMIAARGLEVGAFLAWFARTQDIPRLQPVDEDQTQFTGGLALLGWSSGNCTTLSCLAHILQLPKEDRLHLENYMRHFFIFDPLTYVFGTANPSYEELYLPLYDPAVTIMPEQMGEKLAIWASGYYLHSPEVLSIPTSFSREDVRAGLAQTAIVRPPPHQQPTFLRMTPTEVAEVADLGATLRSHVPMIEIHRATYVENMCRALFNGLVWSRMRTTVVWCDMSVGDVVLAVWDLSRMMAQSWPDGARQVDIQKMEKGNHLDTAPDVYETEDVPPTPRDNKGDSSDEEPGTSSRSHGRSKSDTAGREELDATSVSAEDASRKFRKAERKRHRPRIQYVYPPSPTSDVSPATSPPLTPVKPLSQRLRLLQAELSAMEIELADPSNPLLQQEREAGRDPGDLIKGMVDVKARLEKINKFKDGKGKLMSAVLSDDVPEEHDVRDANTADENSAVKGGSQGHDAETAPAPRSKPADVRDIADMDKRIGELEKIIGSSGTALDEACLLTPLPPPLLPMLTRLNAQLTLLTQPRHVDSISRRLKLLLSDLDRVSNATAHPHGTQRRQSSHHATPASPHLSATSVPVVNVPAALHDQLTPVLTRIAPLLPHIPHILTRLRTLATLHASATSFQSTLSGLEEEQRKVRAALNELERAVAGVENSMKENEEVVKRNVKELDERVEDVGRRVEELHASNI</sequence>
<dbReference type="GO" id="GO:0005737">
    <property type="term" value="C:cytoplasm"/>
    <property type="evidence" value="ECO:0007669"/>
    <property type="project" value="UniProtKB-SubCell"/>
</dbReference>
<feature type="region of interest" description="Disordered" evidence="4">
    <location>
        <begin position="518"/>
        <end position="558"/>
    </location>
</feature>
<proteinExistence type="predicted"/>
<evidence type="ECO:0000256" key="4">
    <source>
        <dbReference type="SAM" id="MobiDB-lite"/>
    </source>
</evidence>
<gene>
    <name evidence="5" type="ORF">WOLCODRAFT_164776</name>
</gene>
<dbReference type="InterPro" id="IPR028133">
    <property type="entry name" value="Dynamitin"/>
</dbReference>
<evidence type="ECO:0000256" key="1">
    <source>
        <dbReference type="ARBA" id="ARBA00004496"/>
    </source>
</evidence>
<protein>
    <recommendedName>
        <fullName evidence="7">AB hydrolase-1 domain-containing protein</fullName>
    </recommendedName>
</protein>
<reference evidence="5 6" key="1">
    <citation type="journal article" date="2012" name="Science">
        <title>The Paleozoic origin of enzymatic lignin decomposition reconstructed from 31 fungal genomes.</title>
        <authorList>
            <person name="Floudas D."/>
            <person name="Binder M."/>
            <person name="Riley R."/>
            <person name="Barry K."/>
            <person name="Blanchette R.A."/>
            <person name="Henrissat B."/>
            <person name="Martinez A.T."/>
            <person name="Otillar R."/>
            <person name="Spatafora J.W."/>
            <person name="Yadav J.S."/>
            <person name="Aerts A."/>
            <person name="Benoit I."/>
            <person name="Boyd A."/>
            <person name="Carlson A."/>
            <person name="Copeland A."/>
            <person name="Coutinho P.M."/>
            <person name="de Vries R.P."/>
            <person name="Ferreira P."/>
            <person name="Findley K."/>
            <person name="Foster B."/>
            <person name="Gaskell J."/>
            <person name="Glotzer D."/>
            <person name="Gorecki P."/>
            <person name="Heitman J."/>
            <person name="Hesse C."/>
            <person name="Hori C."/>
            <person name="Igarashi K."/>
            <person name="Jurgens J.A."/>
            <person name="Kallen N."/>
            <person name="Kersten P."/>
            <person name="Kohler A."/>
            <person name="Kuees U."/>
            <person name="Kumar T.K.A."/>
            <person name="Kuo A."/>
            <person name="LaButti K."/>
            <person name="Larrondo L.F."/>
            <person name="Lindquist E."/>
            <person name="Ling A."/>
            <person name="Lombard V."/>
            <person name="Lucas S."/>
            <person name="Lundell T."/>
            <person name="Martin R."/>
            <person name="McLaughlin D.J."/>
            <person name="Morgenstern I."/>
            <person name="Morin E."/>
            <person name="Murat C."/>
            <person name="Nagy L.G."/>
            <person name="Nolan M."/>
            <person name="Ohm R.A."/>
            <person name="Patyshakuliyeva A."/>
            <person name="Rokas A."/>
            <person name="Ruiz-Duenas F.J."/>
            <person name="Sabat G."/>
            <person name="Salamov A."/>
            <person name="Samejima M."/>
            <person name="Schmutz J."/>
            <person name="Slot J.C."/>
            <person name="St John F."/>
            <person name="Stenlid J."/>
            <person name="Sun H."/>
            <person name="Sun S."/>
            <person name="Syed K."/>
            <person name="Tsang A."/>
            <person name="Wiebenga A."/>
            <person name="Young D."/>
            <person name="Pisabarro A."/>
            <person name="Eastwood D.C."/>
            <person name="Martin F."/>
            <person name="Cullen D."/>
            <person name="Grigoriev I.V."/>
            <person name="Hibbett D.S."/>
        </authorList>
    </citation>
    <scope>NUCLEOTIDE SEQUENCE [LARGE SCALE GENOMIC DNA]</scope>
    <source>
        <strain evidence="5 6">MD-104</strain>
    </source>
</reference>
<feature type="coiled-coil region" evidence="3">
    <location>
        <begin position="715"/>
        <end position="774"/>
    </location>
</feature>
<dbReference type="Gene3D" id="3.40.50.1820">
    <property type="entry name" value="alpha/beta hydrolase"/>
    <property type="match status" value="1"/>
</dbReference>
<evidence type="ECO:0000256" key="2">
    <source>
        <dbReference type="ARBA" id="ARBA00022490"/>
    </source>
</evidence>
<feature type="compositionally biased region" description="Basic and acidic residues" evidence="4">
    <location>
        <begin position="385"/>
        <end position="395"/>
    </location>
</feature>
<evidence type="ECO:0000313" key="6">
    <source>
        <dbReference type="Proteomes" id="UP000218811"/>
    </source>
</evidence>
<keyword evidence="6" id="KW-1185">Reference proteome</keyword>
<keyword evidence="2" id="KW-0963">Cytoplasm</keyword>
<keyword evidence="3" id="KW-0175">Coiled coil</keyword>
<feature type="region of interest" description="Disordered" evidence="4">
    <location>
        <begin position="636"/>
        <end position="660"/>
    </location>
</feature>
<feature type="region of interest" description="Disordered" evidence="4">
    <location>
        <begin position="1"/>
        <end position="21"/>
    </location>
</feature>
<dbReference type="PANTHER" id="PTHR15346">
    <property type="entry name" value="DYNACTIN SUBUNIT"/>
    <property type="match status" value="1"/>
</dbReference>
<dbReference type="Proteomes" id="UP000218811">
    <property type="component" value="Unassembled WGS sequence"/>
</dbReference>
<evidence type="ECO:0000256" key="3">
    <source>
        <dbReference type="SAM" id="Coils"/>
    </source>
</evidence>
<name>A0A2H3JQR4_WOLCO</name>
<feature type="region of interest" description="Disordered" evidence="4">
    <location>
        <begin position="343"/>
        <end position="441"/>
    </location>
</feature>
<organism evidence="5 6">
    <name type="scientific">Wolfiporia cocos (strain MD-104)</name>
    <name type="common">Brown rot fungus</name>
    <dbReference type="NCBI Taxonomy" id="742152"/>
    <lineage>
        <taxon>Eukaryota</taxon>
        <taxon>Fungi</taxon>
        <taxon>Dikarya</taxon>
        <taxon>Basidiomycota</taxon>
        <taxon>Agaricomycotina</taxon>
        <taxon>Agaricomycetes</taxon>
        <taxon>Polyporales</taxon>
        <taxon>Phaeolaceae</taxon>
        <taxon>Wolfiporia</taxon>
    </lineage>
</organism>
<comment type="subcellular location">
    <subcellularLocation>
        <location evidence="1">Cytoplasm</location>
    </subcellularLocation>
</comment>
<accession>A0A2H3JQR4</accession>
<dbReference type="GO" id="GO:0007017">
    <property type="term" value="P:microtubule-based process"/>
    <property type="evidence" value="ECO:0007669"/>
    <property type="project" value="InterPro"/>
</dbReference>
<dbReference type="Pfam" id="PF04912">
    <property type="entry name" value="Dynamitin"/>
    <property type="match status" value="1"/>
</dbReference>
<dbReference type="OrthoDB" id="4977at2759"/>
<dbReference type="SUPFAM" id="SSF53474">
    <property type="entry name" value="alpha/beta-Hydrolases"/>
    <property type="match status" value="1"/>
</dbReference>
<dbReference type="AlphaFoldDB" id="A0A2H3JQR4"/>
<feature type="compositionally biased region" description="Basic residues" evidence="4">
    <location>
        <begin position="408"/>
        <end position="420"/>
    </location>
</feature>